<evidence type="ECO:0000256" key="1">
    <source>
        <dbReference type="SAM" id="Phobius"/>
    </source>
</evidence>
<feature type="transmembrane region" description="Helical" evidence="1">
    <location>
        <begin position="62"/>
        <end position="82"/>
    </location>
</feature>
<reference evidence="2 3" key="1">
    <citation type="submission" date="2019-03" db="EMBL/GenBank/DDBJ databases">
        <title>Complete genome sequence of Citrobacter sp. SNU WT2 isolated from diseased rainbow trout.</title>
        <authorList>
            <person name="Oh W.T."/>
            <person name="Park S.C."/>
        </authorList>
    </citation>
    <scope>NUCLEOTIDE SEQUENCE [LARGE SCALE GENOMIC DNA]</scope>
    <source>
        <strain evidence="2 3">SNU WT2</strain>
    </source>
</reference>
<dbReference type="Proteomes" id="UP000296284">
    <property type="component" value="Chromosome"/>
</dbReference>
<protein>
    <submittedName>
        <fullName evidence="2">Uncharacterized protein</fullName>
    </submittedName>
</protein>
<proteinExistence type="predicted"/>
<organism evidence="2 3">
    <name type="scientific">Citrobacter tructae</name>
    <dbReference type="NCBI Taxonomy" id="2562449"/>
    <lineage>
        <taxon>Bacteria</taxon>
        <taxon>Pseudomonadati</taxon>
        <taxon>Pseudomonadota</taxon>
        <taxon>Gammaproteobacteria</taxon>
        <taxon>Enterobacterales</taxon>
        <taxon>Enterobacteriaceae</taxon>
        <taxon>Citrobacter</taxon>
    </lineage>
</organism>
<sequence length="103" mass="11423">MRKKEGPAKLCKSCSYPFILAKAQHTHFRFCVLGITRMNVLIKGAGKKLPENVNRAHKCGSCLSTSVFLLPIIYGCIVGLFFRGERDARSVLGRVCRVIIIGL</sequence>
<gene>
    <name evidence="2" type="ORF">E4Z61_05665</name>
</gene>
<keyword evidence="1" id="KW-0472">Membrane</keyword>
<evidence type="ECO:0000313" key="2">
    <source>
        <dbReference type="EMBL" id="QBX79880.1"/>
    </source>
</evidence>
<keyword evidence="3" id="KW-1185">Reference proteome</keyword>
<evidence type="ECO:0000313" key="3">
    <source>
        <dbReference type="Proteomes" id="UP000296284"/>
    </source>
</evidence>
<dbReference type="EMBL" id="CP038469">
    <property type="protein sequence ID" value="QBX79880.1"/>
    <property type="molecule type" value="Genomic_DNA"/>
</dbReference>
<keyword evidence="1" id="KW-0812">Transmembrane</keyword>
<keyword evidence="1" id="KW-1133">Transmembrane helix</keyword>
<accession>A0ABX5T4C4</accession>
<name>A0ABX5T4C4_9ENTR</name>